<accession>A0A075GE41</accession>
<dbReference type="InterPro" id="IPR012675">
    <property type="entry name" value="Beta-grasp_dom_sf"/>
</dbReference>
<dbReference type="NCBIfam" id="NF007171">
    <property type="entry name" value="PRK09602.1"/>
    <property type="match status" value="1"/>
</dbReference>
<keyword evidence="1" id="KW-0547">Nucleotide-binding</keyword>
<dbReference type="InterPro" id="IPR004095">
    <property type="entry name" value="TGS"/>
</dbReference>
<dbReference type="GO" id="GO:0005525">
    <property type="term" value="F:GTP binding"/>
    <property type="evidence" value="ECO:0007669"/>
    <property type="project" value="InterPro"/>
</dbReference>
<dbReference type="PANTHER" id="PTHR23305">
    <property type="entry name" value="OBG GTPASE FAMILY"/>
    <property type="match status" value="1"/>
</dbReference>
<reference evidence="3" key="1">
    <citation type="journal article" date="2014" name="Genome Biol. Evol.">
        <title>Pangenome evidence for extensive interdomain horizontal transfer affecting lineage core and shell genes in uncultured planktonic thaumarchaeota and euryarchaeota.</title>
        <authorList>
            <person name="Deschamps P."/>
            <person name="Zivanovic Y."/>
            <person name="Moreira D."/>
            <person name="Rodriguez-Valera F."/>
            <person name="Lopez-Garcia P."/>
        </authorList>
    </citation>
    <scope>NUCLEOTIDE SEQUENCE</scope>
</reference>
<organism evidence="3">
    <name type="scientific">uncultured marine group II/III euryarchaeote KM3_149_F06</name>
    <dbReference type="NCBI Taxonomy" id="1457885"/>
    <lineage>
        <taxon>Archaea</taxon>
        <taxon>Methanobacteriati</taxon>
        <taxon>Methanobacteriota</taxon>
        <taxon>environmental samples</taxon>
    </lineage>
</organism>
<dbReference type="AlphaFoldDB" id="A0A075GE41"/>
<dbReference type="PANTHER" id="PTHR23305:SF1">
    <property type="entry name" value="OBG-TYPE G DOMAIN-CONTAINING PROTEIN"/>
    <property type="match status" value="1"/>
</dbReference>
<name>A0A075GE41_9EURY</name>
<dbReference type="InterPro" id="IPR012676">
    <property type="entry name" value="TGS-like"/>
</dbReference>
<dbReference type="Pfam" id="PF01926">
    <property type="entry name" value="MMR_HSR1"/>
    <property type="match status" value="1"/>
</dbReference>
<dbReference type="CDD" id="cd01899">
    <property type="entry name" value="Ygr210"/>
    <property type="match status" value="1"/>
</dbReference>
<dbReference type="GO" id="GO:0005737">
    <property type="term" value="C:cytoplasm"/>
    <property type="evidence" value="ECO:0007669"/>
    <property type="project" value="TreeGrafter"/>
</dbReference>
<evidence type="ECO:0000259" key="2">
    <source>
        <dbReference type="PROSITE" id="PS51710"/>
    </source>
</evidence>
<dbReference type="PROSITE" id="PS51710">
    <property type="entry name" value="G_OBG"/>
    <property type="match status" value="1"/>
</dbReference>
<sequence length="391" mass="43506">MLIGLVGKPNVGKSTFFKAATLADILIANYPFATIKPNHGMGYVKIKDLAAEFDKVSNPREGYVKEGRRFVPIELFDVAGLVEGASEGKGLGNQFLDDLTGVDAFIHVVDMSGETDAEGKPTENYYPGNDIKFIEKELDLWYLGILKKVWKTLSRGMEVQKTEFAESVAKQFSGLKISEEDVKSIVLKEGFDVSKPANWSDEELLKFSSALRKSTKPMIIAANKIDRPNGKENFEKVKKEFNYPIVPCFAEGELSLKQAEKAGLIDYISGENDFEEKSDLSDKQKKGLEEIKEILKDYGSTGVQEILNKIVFDILEYLAVFPAGSKMEDSKGNVLPDCYLMPPGSTALDFAYRLHSDIGEGFVKAIDIRTKQAVGKDYKLKHLDGLEILIR</sequence>
<dbReference type="Gene3D" id="1.10.8.470">
    <property type="match status" value="1"/>
</dbReference>
<dbReference type="Gene3D" id="3.10.20.30">
    <property type="match status" value="1"/>
</dbReference>
<dbReference type="SUPFAM" id="SSF52540">
    <property type="entry name" value="P-loop containing nucleoside triphosphate hydrolases"/>
    <property type="match status" value="1"/>
</dbReference>
<proteinExistence type="predicted"/>
<evidence type="ECO:0000313" key="3">
    <source>
        <dbReference type="EMBL" id="AIF01515.1"/>
    </source>
</evidence>
<evidence type="ECO:0000256" key="1">
    <source>
        <dbReference type="ARBA" id="ARBA00022741"/>
    </source>
</evidence>
<dbReference type="Pfam" id="PF02824">
    <property type="entry name" value="TGS"/>
    <property type="match status" value="1"/>
</dbReference>
<dbReference type="EMBL" id="KF900623">
    <property type="protein sequence ID" value="AIF01515.1"/>
    <property type="molecule type" value="Genomic_DNA"/>
</dbReference>
<protein>
    <submittedName>
        <fullName evidence="3">GTPase domain-containing protein</fullName>
    </submittedName>
</protein>
<dbReference type="Pfam" id="PF08438">
    <property type="entry name" value="YGR210-like_G4"/>
    <property type="match status" value="1"/>
</dbReference>
<dbReference type="GO" id="GO:0016887">
    <property type="term" value="F:ATP hydrolysis activity"/>
    <property type="evidence" value="ECO:0007669"/>
    <property type="project" value="TreeGrafter"/>
</dbReference>
<dbReference type="Gene3D" id="3.40.50.300">
    <property type="entry name" value="P-loop containing nucleotide triphosphate hydrolases"/>
    <property type="match status" value="1"/>
</dbReference>
<dbReference type="InterPro" id="IPR027417">
    <property type="entry name" value="P-loop_NTPase"/>
</dbReference>
<dbReference type="InterPro" id="IPR031167">
    <property type="entry name" value="G_OBG"/>
</dbReference>
<dbReference type="PRINTS" id="PR00326">
    <property type="entry name" value="GTP1OBG"/>
</dbReference>
<feature type="domain" description="OBG-type G" evidence="2">
    <location>
        <begin position="1"/>
        <end position="268"/>
    </location>
</feature>
<dbReference type="SUPFAM" id="SSF81271">
    <property type="entry name" value="TGS-like"/>
    <property type="match status" value="1"/>
</dbReference>
<dbReference type="InterPro" id="IPR013646">
    <property type="entry name" value="YGR210-like_G4"/>
</dbReference>
<dbReference type="InterPro" id="IPR006073">
    <property type="entry name" value="GTP-bd"/>
</dbReference>